<dbReference type="EMBL" id="KZ270041">
    <property type="protein sequence ID" value="OZC07145.1"/>
    <property type="molecule type" value="Genomic_DNA"/>
</dbReference>
<dbReference type="Proteomes" id="UP000242913">
    <property type="component" value="Unassembled WGS sequence"/>
</dbReference>
<name>A0A238BR64_9BILA</name>
<organism evidence="1 2">
    <name type="scientific">Onchocerca flexuosa</name>
    <dbReference type="NCBI Taxonomy" id="387005"/>
    <lineage>
        <taxon>Eukaryota</taxon>
        <taxon>Metazoa</taxon>
        <taxon>Ecdysozoa</taxon>
        <taxon>Nematoda</taxon>
        <taxon>Chromadorea</taxon>
        <taxon>Rhabditida</taxon>
        <taxon>Spirurina</taxon>
        <taxon>Spiruromorpha</taxon>
        <taxon>Filarioidea</taxon>
        <taxon>Onchocercidae</taxon>
        <taxon>Onchocerca</taxon>
    </lineage>
</organism>
<keyword evidence="2" id="KW-1185">Reference proteome</keyword>
<sequence>MKFVQYFDCQCERCIDPSDDILTSIRCINEQCDETLIITEDSKPVNIQCPKCKQITSEDRVKMCQELMLKLPVRFGIESNAEDIQQKHDEAVKYLHSKNVYVTRLKAALLYVTGSLSDNLLFVQKICFGLNHPYYLQTLALWTFLDKDIPKTDEELIALMNFNSNKPLKYFENR</sequence>
<evidence type="ECO:0000313" key="2">
    <source>
        <dbReference type="Proteomes" id="UP000242913"/>
    </source>
</evidence>
<proteinExistence type="predicted"/>
<evidence type="ECO:0000313" key="1">
    <source>
        <dbReference type="EMBL" id="OZC07145.1"/>
    </source>
</evidence>
<dbReference type="InterPro" id="IPR011990">
    <property type="entry name" value="TPR-like_helical_dom_sf"/>
</dbReference>
<accession>A0A238BR64</accession>
<dbReference type="OrthoDB" id="265717at2759"/>
<dbReference type="Gene3D" id="1.25.40.10">
    <property type="entry name" value="Tetratricopeptide repeat domain"/>
    <property type="match status" value="1"/>
</dbReference>
<reference evidence="1 2" key="1">
    <citation type="submission" date="2015-12" db="EMBL/GenBank/DDBJ databases">
        <title>Draft genome of the nematode, Onchocerca flexuosa.</title>
        <authorList>
            <person name="Mitreva M."/>
        </authorList>
    </citation>
    <scope>NUCLEOTIDE SEQUENCE [LARGE SCALE GENOMIC DNA]</scope>
    <source>
        <strain evidence="1">Red Deer</strain>
    </source>
</reference>
<protein>
    <submittedName>
        <fullName evidence="1">Uncharacterized protein</fullName>
    </submittedName>
</protein>
<gene>
    <name evidence="1" type="ORF">X798_05835</name>
</gene>
<dbReference type="AlphaFoldDB" id="A0A238BR64"/>